<dbReference type="EMBL" id="CP036433">
    <property type="protein sequence ID" value="QDU98320.1"/>
    <property type="molecule type" value="Genomic_DNA"/>
</dbReference>
<evidence type="ECO:0000256" key="2">
    <source>
        <dbReference type="SAM" id="Phobius"/>
    </source>
</evidence>
<dbReference type="RefSeq" id="WP_145057483.1">
    <property type="nucleotide sequence ID" value="NZ_CP036433.1"/>
</dbReference>
<dbReference type="Proteomes" id="UP000317648">
    <property type="component" value="Chromosome"/>
</dbReference>
<gene>
    <name evidence="3" type="ORF">Pla8534_61870</name>
</gene>
<dbReference type="OrthoDB" id="291302at2"/>
<dbReference type="KEGG" id="lcre:Pla8534_61870"/>
<evidence type="ECO:0000256" key="1">
    <source>
        <dbReference type="SAM" id="MobiDB-lite"/>
    </source>
</evidence>
<keyword evidence="4" id="KW-1185">Reference proteome</keyword>
<reference evidence="3 4" key="1">
    <citation type="submission" date="2019-02" db="EMBL/GenBank/DDBJ databases">
        <title>Deep-cultivation of Planctomycetes and their phenomic and genomic characterization uncovers novel biology.</title>
        <authorList>
            <person name="Wiegand S."/>
            <person name="Jogler M."/>
            <person name="Boedeker C."/>
            <person name="Pinto D."/>
            <person name="Vollmers J."/>
            <person name="Rivas-Marin E."/>
            <person name="Kohn T."/>
            <person name="Peeters S.H."/>
            <person name="Heuer A."/>
            <person name="Rast P."/>
            <person name="Oberbeckmann S."/>
            <person name="Bunk B."/>
            <person name="Jeske O."/>
            <person name="Meyerdierks A."/>
            <person name="Storesund J.E."/>
            <person name="Kallscheuer N."/>
            <person name="Luecker S."/>
            <person name="Lage O.M."/>
            <person name="Pohl T."/>
            <person name="Merkel B.J."/>
            <person name="Hornburger P."/>
            <person name="Mueller R.-W."/>
            <person name="Bruemmer F."/>
            <person name="Labrenz M."/>
            <person name="Spormann A.M."/>
            <person name="Op den Camp H."/>
            <person name="Overmann J."/>
            <person name="Amann R."/>
            <person name="Jetten M.S.M."/>
            <person name="Mascher T."/>
            <person name="Medema M.H."/>
            <person name="Devos D.P."/>
            <person name="Kaster A.-K."/>
            <person name="Ovreas L."/>
            <person name="Rohde M."/>
            <person name="Galperin M.Y."/>
            <person name="Jogler C."/>
        </authorList>
    </citation>
    <scope>NUCLEOTIDE SEQUENCE [LARGE SCALE GENOMIC DNA]</scope>
    <source>
        <strain evidence="3 4">Pla85_3_4</strain>
    </source>
</reference>
<accession>A0A518E2K3</accession>
<proteinExistence type="predicted"/>
<feature type="transmembrane region" description="Helical" evidence="2">
    <location>
        <begin position="198"/>
        <end position="225"/>
    </location>
</feature>
<sequence>MSEDFDAYYKWLAIPPHDQPPDHYRLLGVARFESDEDVIANAADQRMMHLRGFQNGKHAELCQKLLNEISGARLCLLQASSKAAYDEQLQAAAEPAPSANPAASSVVNRPPTGPAVRPGAPPSAPNSSAATHSASRRPAASPPPGGSAPTRPAPRPGAPSPGFDPLSAPSPLEREWGKPAAPMYPTRQPVRPSSGGKVVGIVLAVLGGGALLMVLACCGGAAYVYTSARSAVADIQQEFNEASRRAAAERAARRLPPTTPPRMPPSGRPSPSRPFPGQHTSNRPVPARPPQGSGSLATAEAVVRPAASDVIDLIALVDPRADAVHGAWSKVAGTLTCATQHLVPRVETPYLPPRNYDVRLEFEQEKYRHPICFILPISDGKYGVRHVDKFSANQRHTVRLEVRGTTTEAFLNDVSQGKLDFSELRESGFHNLRDRRKLGIGCDDPTIFYKAVVEPQDAQDLGQLTISVEEAARRTKITARPVGLWPANAVDGMVDLIAVIDPQEDAVHGEWQKQINMLVCFSKHFVPRIEAPYIPPAEYDVLLEFEQASPRNPVGVIFPIEEESHVYQFKNLPANQKVAVRLEVRSDHAEGFINGESMGRVPRDDLETTTWHRLRDSRKLGIGCDDPTTFYSAMVRETNGAGQYTIPPEYAGTASQP</sequence>
<feature type="compositionally biased region" description="Low complexity" evidence="1">
    <location>
        <begin position="125"/>
        <end position="139"/>
    </location>
</feature>
<feature type="compositionally biased region" description="Pro residues" evidence="1">
    <location>
        <begin position="140"/>
        <end position="159"/>
    </location>
</feature>
<evidence type="ECO:0000313" key="4">
    <source>
        <dbReference type="Proteomes" id="UP000317648"/>
    </source>
</evidence>
<feature type="region of interest" description="Disordered" evidence="1">
    <location>
        <begin position="244"/>
        <end position="298"/>
    </location>
</feature>
<keyword evidence="2" id="KW-0812">Transmembrane</keyword>
<dbReference type="AlphaFoldDB" id="A0A518E2K3"/>
<evidence type="ECO:0000313" key="3">
    <source>
        <dbReference type="EMBL" id="QDU98320.1"/>
    </source>
</evidence>
<keyword evidence="2" id="KW-0472">Membrane</keyword>
<feature type="region of interest" description="Disordered" evidence="1">
    <location>
        <begin position="95"/>
        <end position="195"/>
    </location>
</feature>
<organism evidence="3 4">
    <name type="scientific">Lignipirellula cremea</name>
    <dbReference type="NCBI Taxonomy" id="2528010"/>
    <lineage>
        <taxon>Bacteria</taxon>
        <taxon>Pseudomonadati</taxon>
        <taxon>Planctomycetota</taxon>
        <taxon>Planctomycetia</taxon>
        <taxon>Pirellulales</taxon>
        <taxon>Pirellulaceae</taxon>
        <taxon>Lignipirellula</taxon>
    </lineage>
</organism>
<feature type="compositionally biased region" description="Low complexity" evidence="1">
    <location>
        <begin position="95"/>
        <end position="105"/>
    </location>
</feature>
<name>A0A518E2K3_9BACT</name>
<protein>
    <submittedName>
        <fullName evidence="3">Uncharacterized protein</fullName>
    </submittedName>
</protein>
<feature type="compositionally biased region" description="Pro residues" evidence="1">
    <location>
        <begin position="257"/>
        <end position="274"/>
    </location>
</feature>
<keyword evidence="2" id="KW-1133">Transmembrane helix</keyword>